<keyword evidence="2" id="KW-1185">Reference proteome</keyword>
<organism evidence="1 2">
    <name type="scientific">Spirosoma taeanense</name>
    <dbReference type="NCBI Taxonomy" id="2735870"/>
    <lineage>
        <taxon>Bacteria</taxon>
        <taxon>Pseudomonadati</taxon>
        <taxon>Bacteroidota</taxon>
        <taxon>Cytophagia</taxon>
        <taxon>Cytophagales</taxon>
        <taxon>Cytophagaceae</taxon>
        <taxon>Spirosoma</taxon>
    </lineage>
</organism>
<gene>
    <name evidence="1" type="ORF">HNV11_11435</name>
</gene>
<dbReference type="EMBL" id="CP053435">
    <property type="protein sequence ID" value="QJW89948.1"/>
    <property type="molecule type" value="Genomic_DNA"/>
</dbReference>
<dbReference type="AlphaFoldDB" id="A0A6M5Y666"/>
<dbReference type="SUPFAM" id="SSF53756">
    <property type="entry name" value="UDP-Glycosyltransferase/glycogen phosphorylase"/>
    <property type="match status" value="1"/>
</dbReference>
<reference evidence="1 2" key="1">
    <citation type="submission" date="2020-05" db="EMBL/GenBank/DDBJ databases">
        <title>Genome sequencing of Spirosoma sp. TS118.</title>
        <authorList>
            <person name="Lee J.-H."/>
            <person name="Jeong S."/>
            <person name="Zhao L."/>
            <person name="Jung J.-H."/>
            <person name="Kim M.-K."/>
            <person name="Lim S."/>
        </authorList>
    </citation>
    <scope>NUCLEOTIDE SEQUENCE [LARGE SCALE GENOMIC DNA]</scope>
    <source>
        <strain evidence="1 2">TS118</strain>
    </source>
</reference>
<keyword evidence="1" id="KW-0808">Transferase</keyword>
<dbReference type="KEGG" id="stae:HNV11_11435"/>
<dbReference type="GO" id="GO:0016740">
    <property type="term" value="F:transferase activity"/>
    <property type="evidence" value="ECO:0007669"/>
    <property type="project" value="UniProtKB-KW"/>
</dbReference>
<dbReference type="Gene3D" id="3.40.50.2000">
    <property type="entry name" value="Glycogen Phosphorylase B"/>
    <property type="match status" value="1"/>
</dbReference>
<dbReference type="RefSeq" id="WP_171739792.1">
    <property type="nucleotide sequence ID" value="NZ_CP053435.1"/>
</dbReference>
<accession>A0A6M5Y666</accession>
<dbReference type="PANTHER" id="PTHR12526">
    <property type="entry name" value="GLYCOSYLTRANSFERASE"/>
    <property type="match status" value="1"/>
</dbReference>
<dbReference type="Proteomes" id="UP000502756">
    <property type="component" value="Chromosome"/>
</dbReference>
<name>A0A6M5Y666_9BACT</name>
<sequence>MKQFDSIVCITQTQWSGDFQKAVVQLMTELSASHRVLVVDYLYTLKDLATGRKDLPIWKVVRVSDPLVRIETEHGGELYVWTPPLMMPINWLSPKSHDQLLGWNINQLTTSLKEVMRQLGIHKPLVINAYNPVYGLPLLGKLNECATIYYCFDEITRAGEWMNRHGHRYEDKFIRSVDAVITTSETLLEDKSRQQTRAFCVKNGANFDLFNQAYQLARETPPVKPVVGYLGFADNRIDINLLEYCASTMPDVQFQFIGEVSEPDILSRLSGFSNVTFIPPHQPADLPPLLAKLRVGIIPFVCNPHTYTIYPLKINEYLAAGLPVVSTPFSKLDDFAGVIELAETPEQFAEALRRALADTEEGRVLQRVQMAQANSWKQRAHEFERVIQSLPKAWRQQERVTSTASH</sequence>
<evidence type="ECO:0000313" key="2">
    <source>
        <dbReference type="Proteomes" id="UP000502756"/>
    </source>
</evidence>
<protein>
    <submittedName>
        <fullName evidence="1">Glycosyltransferase</fullName>
    </submittedName>
</protein>
<proteinExistence type="predicted"/>
<dbReference type="Pfam" id="PF13692">
    <property type="entry name" value="Glyco_trans_1_4"/>
    <property type="match status" value="1"/>
</dbReference>
<evidence type="ECO:0000313" key="1">
    <source>
        <dbReference type="EMBL" id="QJW89948.1"/>
    </source>
</evidence>